<sequence>MAPMGLLALPRTMVVVRHSGGRICLVHTMRLDGAGEAALTALGPVDAVVRLGSYHGVDDDYYVRTFGATLADTGGSRPPALPIPGAQLFRFHVAKAEGALYLRQFRPPGGGGGGGSGGTLIVCDALVNMPPRPPHVGWLLAAAFRLAGLTGLRPGPLWYRTMKRLSGLDDRAMAAEYQRLLDAYPFAALVSATALVAPVSLAGFGGGAGGGAAGAKTKRGGGGKKGGATGGGGGGGGGGGVDVPHATAAKAYARLVDAGCSAWEVGVRAPGARGVAGGWSKVGAIAVTGADAAAAAADAAATDAATAAAEAAAAAAAVDAVADAGAAAVVDAAAGGGGGGDADAPAAADVDAAAADAPWAGTPSVEAAVAKHKRPILEHGKRLLPLLGAAGALEVGYRPLRSGVPVVAAAAGPRDAVRAAAAAAGWACAFVRDVPGGRAPRHRRRGGGGGGGGGGAGTSTVAPTVGGPRRRGEPKSGTDA</sequence>
<proteinExistence type="predicted"/>
<comment type="caution">
    <text evidence="1">The sequence shown here is derived from an EMBL/GenBank/DDBJ whole genome shotgun (WGS) entry which is preliminary data.</text>
</comment>
<dbReference type="EMBL" id="CM020618">
    <property type="protein sequence ID" value="KAK1861783.1"/>
    <property type="molecule type" value="Genomic_DNA"/>
</dbReference>
<accession>A0ACC3BW23</accession>
<gene>
    <name evidence="1" type="ORF">I4F81_004363</name>
</gene>
<evidence type="ECO:0000313" key="2">
    <source>
        <dbReference type="Proteomes" id="UP000798662"/>
    </source>
</evidence>
<dbReference type="Proteomes" id="UP000798662">
    <property type="component" value="Chromosome 1"/>
</dbReference>
<name>A0ACC3BW23_PYRYE</name>
<protein>
    <submittedName>
        <fullName evidence="1">Uncharacterized protein</fullName>
    </submittedName>
</protein>
<evidence type="ECO:0000313" key="1">
    <source>
        <dbReference type="EMBL" id="KAK1861783.1"/>
    </source>
</evidence>
<organism evidence="1 2">
    <name type="scientific">Pyropia yezoensis</name>
    <name type="common">Susabi-nori</name>
    <name type="synonym">Porphyra yezoensis</name>
    <dbReference type="NCBI Taxonomy" id="2788"/>
    <lineage>
        <taxon>Eukaryota</taxon>
        <taxon>Rhodophyta</taxon>
        <taxon>Bangiophyceae</taxon>
        <taxon>Bangiales</taxon>
        <taxon>Bangiaceae</taxon>
        <taxon>Pyropia</taxon>
    </lineage>
</organism>
<keyword evidence="2" id="KW-1185">Reference proteome</keyword>
<reference evidence="1" key="1">
    <citation type="submission" date="2019-11" db="EMBL/GenBank/DDBJ databases">
        <title>Nori genome reveals adaptations in red seaweeds to the harsh intertidal environment.</title>
        <authorList>
            <person name="Wang D."/>
            <person name="Mao Y."/>
        </authorList>
    </citation>
    <scope>NUCLEOTIDE SEQUENCE</scope>
    <source>
        <tissue evidence="1">Gametophyte</tissue>
    </source>
</reference>